<accession>A0A1T4V2P8</accession>
<evidence type="ECO:0000313" key="1">
    <source>
        <dbReference type="EMBL" id="SKA59222.1"/>
    </source>
</evidence>
<gene>
    <name evidence="1" type="ORF">SAMN02745132_03090</name>
</gene>
<dbReference type="EMBL" id="FUXU01000045">
    <property type="protein sequence ID" value="SKA59222.1"/>
    <property type="molecule type" value="Genomic_DNA"/>
</dbReference>
<sequence>MKIEKITGNPIRSCCMRTFFRTPNLNRLLIAWLFILSFCQSTVVVASPFFLQFPFENALASHTIKSMEYLEENGVWLLDTGGSVSFYDGTKTQPLSLFIPTLPSVSDIGVINGELLLLIDEKLHKYNLISGQIEFLFFTGEMNITDMEVLDAALYTATASGVYRIDLENNKVEKVSAVRVTSLYRSESSLLGSNGREIIDVFSNTTLHVFAQDMLIFDVKYWERTLFVGSADALRVIRRGQVIGSYFANDTVFVIEKSEEGIWVGTNRGLFHSSNPMGKLSFTHMNQTPLDTFSFLGQQVTSIAKGKNGDVWIASDKGLNFRSSILAGIHRLPVGYLNGEMAEQGISSFIDWENNFFLSSRNKLVKLDDQLRPLISKSFNFSIQSMESLNNTLWVASASGLHAYRADTLESLDNELPQLLRNIPIDRLLKDRHSIWISSDTRILRYWPESHTLVDFDTTWSESGDALLPPM</sequence>
<proteinExistence type="predicted"/>
<reference evidence="2" key="1">
    <citation type="submission" date="2017-02" db="EMBL/GenBank/DDBJ databases">
        <authorList>
            <person name="Varghese N."/>
            <person name="Submissions S."/>
        </authorList>
    </citation>
    <scope>NUCLEOTIDE SEQUENCE [LARGE SCALE GENOMIC DNA]</scope>
    <source>
        <strain evidence="2">DSM 22720</strain>
    </source>
</reference>
<name>A0A1T4V2P8_9GAMM</name>
<dbReference type="Proteomes" id="UP000190162">
    <property type="component" value="Unassembled WGS sequence"/>
</dbReference>
<dbReference type="InterPro" id="IPR015943">
    <property type="entry name" value="WD40/YVTN_repeat-like_dom_sf"/>
</dbReference>
<evidence type="ECO:0000313" key="2">
    <source>
        <dbReference type="Proteomes" id="UP000190162"/>
    </source>
</evidence>
<keyword evidence="2" id="KW-1185">Reference proteome</keyword>
<dbReference type="Gene3D" id="2.130.10.10">
    <property type="entry name" value="YVTN repeat-like/Quinoprotein amine dehydrogenase"/>
    <property type="match status" value="2"/>
</dbReference>
<dbReference type="AlphaFoldDB" id="A0A1T4V2P8"/>
<organism evidence="1 2">
    <name type="scientific">Enterovibrio nigricans DSM 22720</name>
    <dbReference type="NCBI Taxonomy" id="1121868"/>
    <lineage>
        <taxon>Bacteria</taxon>
        <taxon>Pseudomonadati</taxon>
        <taxon>Pseudomonadota</taxon>
        <taxon>Gammaproteobacteria</taxon>
        <taxon>Vibrionales</taxon>
        <taxon>Vibrionaceae</taxon>
        <taxon>Enterovibrio</taxon>
    </lineage>
</organism>
<dbReference type="SUPFAM" id="SSF101898">
    <property type="entry name" value="NHL repeat"/>
    <property type="match status" value="1"/>
</dbReference>
<evidence type="ECO:0008006" key="3">
    <source>
        <dbReference type="Google" id="ProtNLM"/>
    </source>
</evidence>
<protein>
    <recommendedName>
        <fullName evidence="3">Two component regulator propeller</fullName>
    </recommendedName>
</protein>